<evidence type="ECO:0000256" key="11">
    <source>
        <dbReference type="RuleBase" id="RU003639"/>
    </source>
</evidence>
<evidence type="ECO:0000256" key="10">
    <source>
        <dbReference type="HAMAP-Rule" id="MF_01394"/>
    </source>
</evidence>
<keyword evidence="10" id="KW-1003">Cell membrane</keyword>
<dbReference type="Gene3D" id="1.20.58.1610">
    <property type="entry name" value="NADH:ubiquinone/plastoquinone oxidoreductase, chain 3"/>
    <property type="match status" value="1"/>
</dbReference>
<evidence type="ECO:0000256" key="1">
    <source>
        <dbReference type="ARBA" id="ARBA00004141"/>
    </source>
</evidence>
<comment type="catalytic activity">
    <reaction evidence="10 11">
        <text>a quinone + NADH + 5 H(+)(in) = a quinol + NAD(+) + 4 H(+)(out)</text>
        <dbReference type="Rhea" id="RHEA:57888"/>
        <dbReference type="ChEBI" id="CHEBI:15378"/>
        <dbReference type="ChEBI" id="CHEBI:24646"/>
        <dbReference type="ChEBI" id="CHEBI:57540"/>
        <dbReference type="ChEBI" id="CHEBI:57945"/>
        <dbReference type="ChEBI" id="CHEBI:132124"/>
    </reaction>
</comment>
<dbReference type="GO" id="GO:0008137">
    <property type="term" value="F:NADH dehydrogenase (ubiquinone) activity"/>
    <property type="evidence" value="ECO:0007669"/>
    <property type="project" value="InterPro"/>
</dbReference>
<sequence length="125" mass="14146">MSEIAVEYLPILLFLVVGIVFALIFVGAPILVSGLTGTAKPDSVKLSEYESGFPAFSDSRHRFDVRFYLVAILFIIFDLEAAFLFPWAVSLHWGGPEAWWSMMMFLFILTIGLAYEWKSGALEWE</sequence>
<dbReference type="EC" id="7.1.1.-" evidence="10"/>
<dbReference type="GO" id="GO:0005886">
    <property type="term" value="C:plasma membrane"/>
    <property type="evidence" value="ECO:0007669"/>
    <property type="project" value="UniProtKB-SubCell"/>
</dbReference>
<dbReference type="InterPro" id="IPR038430">
    <property type="entry name" value="NDAH_ubi_oxred_su3_sf"/>
</dbReference>
<evidence type="ECO:0000313" key="13">
    <source>
        <dbReference type="Proteomes" id="UP000538147"/>
    </source>
</evidence>
<keyword evidence="8 10" id="KW-0830">Ubiquinone</keyword>
<keyword evidence="6 10" id="KW-1133">Transmembrane helix</keyword>
<evidence type="ECO:0000256" key="7">
    <source>
        <dbReference type="ARBA" id="ARBA00023027"/>
    </source>
</evidence>
<dbReference type="FunFam" id="1.20.58.1610:FF:000004">
    <property type="entry name" value="NADH-quinone oxidoreductase subunit A"/>
    <property type="match status" value="1"/>
</dbReference>
<dbReference type="PANTHER" id="PTHR11058">
    <property type="entry name" value="NADH-UBIQUINONE OXIDOREDUCTASE CHAIN 3"/>
    <property type="match status" value="1"/>
</dbReference>
<comment type="function">
    <text evidence="10">NDH-1 shuttles electrons from NADH, via FMN and iron-sulfur (Fe-S) centers, to quinones in the respiratory chain. The immediate electron acceptor for the enzyme in this species is believed to be ubiquinone. Couples the redox reaction to proton translocation (for every two electrons transferred, four hydrogen ions are translocated across the cytoplasmic membrane), and thus conserves the redox energy in a proton gradient.</text>
</comment>
<dbReference type="Proteomes" id="UP000538147">
    <property type="component" value="Unassembled WGS sequence"/>
</dbReference>
<feature type="transmembrane region" description="Helical" evidence="10">
    <location>
        <begin position="12"/>
        <end position="35"/>
    </location>
</feature>
<name>A0A841L5A3_9SPHN</name>
<keyword evidence="10 11" id="KW-0874">Quinone</keyword>
<dbReference type="EMBL" id="JACIIV010000010">
    <property type="protein sequence ID" value="MBB6227446.1"/>
    <property type="molecule type" value="Genomic_DNA"/>
</dbReference>
<accession>A0A841L5A3</accession>
<keyword evidence="13" id="KW-1185">Reference proteome</keyword>
<evidence type="ECO:0000256" key="5">
    <source>
        <dbReference type="ARBA" id="ARBA00022967"/>
    </source>
</evidence>
<keyword evidence="7 10" id="KW-0520">NAD</keyword>
<dbReference type="Pfam" id="PF00507">
    <property type="entry name" value="Oxidored_q4"/>
    <property type="match status" value="1"/>
</dbReference>
<evidence type="ECO:0000256" key="8">
    <source>
        <dbReference type="ARBA" id="ARBA00023075"/>
    </source>
</evidence>
<dbReference type="AlphaFoldDB" id="A0A841L5A3"/>
<dbReference type="RefSeq" id="WP_184198048.1">
    <property type="nucleotide sequence ID" value="NZ_BMOX01000152.1"/>
</dbReference>
<organism evidence="12 13">
    <name type="scientific">Polymorphobacter multimanifer</name>
    <dbReference type="NCBI Taxonomy" id="1070431"/>
    <lineage>
        <taxon>Bacteria</taxon>
        <taxon>Pseudomonadati</taxon>
        <taxon>Pseudomonadota</taxon>
        <taxon>Alphaproteobacteria</taxon>
        <taxon>Sphingomonadales</taxon>
        <taxon>Sphingosinicellaceae</taxon>
        <taxon>Polymorphobacter</taxon>
    </lineage>
</organism>
<dbReference type="InterPro" id="IPR023043">
    <property type="entry name" value="NAD(P)H_OxRDtase_bac/plastid"/>
</dbReference>
<evidence type="ECO:0000256" key="2">
    <source>
        <dbReference type="ARBA" id="ARBA00008472"/>
    </source>
</evidence>
<dbReference type="HAMAP" id="MF_01394">
    <property type="entry name" value="NDH1_NuoA"/>
    <property type="match status" value="1"/>
</dbReference>
<reference evidence="12 13" key="1">
    <citation type="submission" date="2020-08" db="EMBL/GenBank/DDBJ databases">
        <title>Genomic Encyclopedia of Type Strains, Phase IV (KMG-IV): sequencing the most valuable type-strain genomes for metagenomic binning, comparative biology and taxonomic classification.</title>
        <authorList>
            <person name="Goeker M."/>
        </authorList>
    </citation>
    <scope>NUCLEOTIDE SEQUENCE [LARGE SCALE GENOMIC DNA]</scope>
    <source>
        <strain evidence="12 13">DSM 102189</strain>
    </source>
</reference>
<comment type="similarity">
    <text evidence="2 10 11">Belongs to the complex I subunit 3 family.</text>
</comment>
<dbReference type="PANTHER" id="PTHR11058:SF9">
    <property type="entry name" value="NADH-UBIQUINONE OXIDOREDUCTASE CHAIN 3"/>
    <property type="match status" value="1"/>
</dbReference>
<proteinExistence type="inferred from homology"/>
<evidence type="ECO:0000256" key="6">
    <source>
        <dbReference type="ARBA" id="ARBA00022989"/>
    </source>
</evidence>
<evidence type="ECO:0000256" key="9">
    <source>
        <dbReference type="ARBA" id="ARBA00023136"/>
    </source>
</evidence>
<dbReference type="GO" id="GO:0050136">
    <property type="term" value="F:NADH dehydrogenase (quinone) (non-electrogenic) activity"/>
    <property type="evidence" value="ECO:0007669"/>
    <property type="project" value="UniProtKB-UniRule"/>
</dbReference>
<dbReference type="GO" id="GO:0030964">
    <property type="term" value="C:NADH dehydrogenase complex"/>
    <property type="evidence" value="ECO:0007669"/>
    <property type="project" value="TreeGrafter"/>
</dbReference>
<evidence type="ECO:0000313" key="12">
    <source>
        <dbReference type="EMBL" id="MBB6227446.1"/>
    </source>
</evidence>
<dbReference type="GO" id="GO:0048038">
    <property type="term" value="F:quinone binding"/>
    <property type="evidence" value="ECO:0007669"/>
    <property type="project" value="UniProtKB-KW"/>
</dbReference>
<keyword evidence="3 10" id="KW-0813">Transport</keyword>
<gene>
    <name evidence="10" type="primary">nuoA</name>
    <name evidence="12" type="ORF">FHS79_001612</name>
</gene>
<evidence type="ECO:0000256" key="4">
    <source>
        <dbReference type="ARBA" id="ARBA00022692"/>
    </source>
</evidence>
<comment type="caution">
    <text evidence="12">The sequence shown here is derived from an EMBL/GenBank/DDBJ whole genome shotgun (WGS) entry which is preliminary data.</text>
</comment>
<dbReference type="InterPro" id="IPR000440">
    <property type="entry name" value="NADH_UbQ/plastoQ_OxRdtase_su3"/>
</dbReference>
<keyword evidence="5 10" id="KW-1278">Translocase</keyword>
<evidence type="ECO:0000256" key="3">
    <source>
        <dbReference type="ARBA" id="ARBA00022448"/>
    </source>
</evidence>
<keyword evidence="4 10" id="KW-0812">Transmembrane</keyword>
<comment type="subcellular location">
    <subcellularLocation>
        <location evidence="10 11">Cell membrane</location>
        <topology evidence="10 11">Multi-pass membrane protein</topology>
    </subcellularLocation>
    <subcellularLocation>
        <location evidence="1">Membrane</location>
        <topology evidence="1">Multi-pass membrane protein</topology>
    </subcellularLocation>
</comment>
<comment type="subunit">
    <text evidence="10">NDH-1 is composed of 14 different subunits. Subunits NuoA, H, J, K, L, M, N constitute the membrane sector of the complex.</text>
</comment>
<keyword evidence="9 10" id="KW-0472">Membrane</keyword>
<feature type="transmembrane region" description="Helical" evidence="10">
    <location>
        <begin position="99"/>
        <end position="117"/>
    </location>
</feature>
<feature type="transmembrane region" description="Helical" evidence="10">
    <location>
        <begin position="67"/>
        <end position="87"/>
    </location>
</feature>
<protein>
    <recommendedName>
        <fullName evidence="10">NADH-quinone oxidoreductase subunit A</fullName>
        <ecNumber evidence="10">7.1.1.-</ecNumber>
    </recommendedName>
    <alternativeName>
        <fullName evidence="10">NADH dehydrogenase I subunit A</fullName>
    </alternativeName>
    <alternativeName>
        <fullName evidence="10">NDH-1 subunit A</fullName>
    </alternativeName>
    <alternativeName>
        <fullName evidence="10">NUO1</fullName>
    </alternativeName>
</protein>